<keyword evidence="2" id="KW-0597">Phosphoprotein</keyword>
<dbReference type="GO" id="GO:0044550">
    <property type="term" value="P:secondary metabolite biosynthetic process"/>
    <property type="evidence" value="ECO:0007669"/>
    <property type="project" value="UniProtKB-ARBA"/>
</dbReference>
<evidence type="ECO:0000259" key="5">
    <source>
        <dbReference type="SMART" id="SM00822"/>
    </source>
</evidence>
<sequence>MVAPDALLRRDKDSRKDQLWQDANRLCELCIMEAADHLRNLTAVNDHLSRWRQWVTTEADRLHQRDGLVHLDSKAEASVQSRQETITRILSRYAGSDPDDTEFIVFECVGQIMQNCSRIVLGEISALDVLEAEGRLERYSRWMQSQSDWSHFLTLLGHSNPTIRVLEIGSRTGATTEAVLGYLRSREGVRHYSQYTVTETCETSLTTIQQKLQHQQDIEYALLDISIEPEAQGFDLQSYDLIIASNLHMLPRLDTALGHIRRLLAPEGRILLHELYPETLITEFLMGSLAYWSSAEDCRPNNKPYISPDRWDSELRNAGFTGNEVMAYDVPSPNHTYFTMLSRNPSPRPEIEFYDTVTLLTTDLPGPWANEVASRFRERGCLVNWTTLHDTPPPNHCIISLLDLDGPYLNDISEERYLSLQSFLLAADKSHIIWVTTTSQMDCADPRYGLVLGLTRALRHEMVAGISLFETDCYTPEAARALLQVFDKLQRALQCPDMAPAEPEYSYFQGVVYVSRCHWMHAGQITPPPDTVSPRKLVLGSLGLIDTTRWAPFHDNLEDLQPGQIEVDVHYVGLNFRDVLVAMGVFGSPDELGLEGAGVIRRVAADVTDLQPGDRVVMMAWGIFRTRIILPITSCRRVPDGVAMDDAATLASVYMTAIFCLCYLARLQKGDSVLIHSACGGLGLAAIQVCQVMGAKIFATVGNDDKVTYLIDEFGIPRNHIFDSRSSDFLPGVMAETEGRGVDIVLNSLSGKLLHTSWECVAPYGRFIEVGKRDLLANGQLNMAPFIQNRSYIGFDLFQMGQDKPLNYGIMVHLLDEWKERGYVKPIRPITTYEAANVADAFRYMQQGTHMGKIVIRMPSDPMDLAPTSQPPVSFSPDKSYLLVGGLGGVGRSVSSWMVQRGARYLVVLSRSAGESDADWAFIQGLEEQGCKVTCVAGSVANVADVKSAITRCPRPLAGILQMSAVLKDQSFAKMTHNDWTTCLATKVQGTWNLHHAASGQPLDFFVAFSSIAGICGNHGQANYAAANTFLDSFTRYRRRLGLPSATLALGGVEDCGLIKRDARVLQAMQAASVRLLTEEELLEGLELAIHQSNAPVPTFTTFPSASISQEITSDACIIGLGNTRPTSNPTVRTAWPVSDSRFALYIHIELKKEQSTTAGGAALKEILRRIEQNPAMLEDADTLTSLTRDMNKHMARHIPQANNMSDEELAEMPIDSLMAVEIQRQLRADFNWDVSIVEISKIGKIGKLSEAALHQLKKNHGLIKNSEE</sequence>
<dbReference type="Gene3D" id="3.90.180.10">
    <property type="entry name" value="Medium-chain alcohol dehydrogenases, catalytic domain"/>
    <property type="match status" value="1"/>
</dbReference>
<dbReference type="CDD" id="cd02440">
    <property type="entry name" value="AdoMet_MTases"/>
    <property type="match status" value="1"/>
</dbReference>
<dbReference type="InterPro" id="IPR050091">
    <property type="entry name" value="PKS_NRPS_Biosynth_Enz"/>
</dbReference>
<reference evidence="8" key="1">
    <citation type="journal article" date="2016" name="Genome Announc.">
        <title>Draft genome sequence of Aspergillus niger strain An76.</title>
        <authorList>
            <person name="Gong W."/>
            <person name="Cheng Z."/>
            <person name="Zhang H."/>
            <person name="Liu L."/>
            <person name="Gao P."/>
            <person name="Wang L."/>
        </authorList>
    </citation>
    <scope>NUCLEOTIDE SEQUENCE [LARGE SCALE GENOMIC DNA]</scope>
    <source>
        <strain evidence="8">An76</strain>
    </source>
</reference>
<dbReference type="Pfam" id="PF00550">
    <property type="entry name" value="PP-binding"/>
    <property type="match status" value="1"/>
</dbReference>
<dbReference type="OrthoDB" id="329835at2759"/>
<dbReference type="PANTHER" id="PTHR43775:SF49">
    <property type="entry name" value="SYNTHASE, PUTATIVE (JCVI)-RELATED"/>
    <property type="match status" value="1"/>
</dbReference>
<dbReference type="InterPro" id="IPR011032">
    <property type="entry name" value="GroES-like_sf"/>
</dbReference>
<dbReference type="InterPro" id="IPR036291">
    <property type="entry name" value="NAD(P)-bd_dom_sf"/>
</dbReference>
<dbReference type="InterPro" id="IPR057326">
    <property type="entry name" value="KR_dom"/>
</dbReference>
<dbReference type="AlphaFoldDB" id="A0A117DUD6"/>
<evidence type="ECO:0000256" key="1">
    <source>
        <dbReference type="ARBA" id="ARBA00022450"/>
    </source>
</evidence>
<dbReference type="InterPro" id="IPR013154">
    <property type="entry name" value="ADH-like_N"/>
</dbReference>
<protein>
    <submittedName>
        <fullName evidence="7">Unnamed protein product</fullName>
    </submittedName>
</protein>
<name>A0A117DUD6_ASPNG</name>
<evidence type="ECO:0000313" key="7">
    <source>
        <dbReference type="EMBL" id="GAQ33245.1"/>
    </source>
</evidence>
<dbReference type="InterPro" id="IPR020843">
    <property type="entry name" value="ER"/>
</dbReference>
<keyword evidence="4" id="KW-0511">Multifunctional enzyme</keyword>
<feature type="domain" description="Ketoreductase" evidence="5">
    <location>
        <begin position="879"/>
        <end position="1056"/>
    </location>
</feature>
<dbReference type="Proteomes" id="UP000068243">
    <property type="component" value="Unassembled WGS sequence"/>
</dbReference>
<dbReference type="SUPFAM" id="SSF47336">
    <property type="entry name" value="ACP-like"/>
    <property type="match status" value="1"/>
</dbReference>
<organism evidence="7 8">
    <name type="scientific">Aspergillus niger</name>
    <dbReference type="NCBI Taxonomy" id="5061"/>
    <lineage>
        <taxon>Eukaryota</taxon>
        <taxon>Fungi</taxon>
        <taxon>Dikarya</taxon>
        <taxon>Ascomycota</taxon>
        <taxon>Pezizomycotina</taxon>
        <taxon>Eurotiomycetes</taxon>
        <taxon>Eurotiomycetidae</taxon>
        <taxon>Eurotiales</taxon>
        <taxon>Aspergillaceae</taxon>
        <taxon>Aspergillus</taxon>
        <taxon>Aspergillus subgen. Circumdati</taxon>
    </lineage>
</organism>
<feature type="domain" description="Enoyl reductase (ER)" evidence="6">
    <location>
        <begin position="543"/>
        <end position="856"/>
    </location>
</feature>
<dbReference type="SUPFAM" id="SSF51735">
    <property type="entry name" value="NAD(P)-binding Rossmann-fold domains"/>
    <property type="match status" value="2"/>
</dbReference>
<dbReference type="FunFam" id="3.40.50.720:FF:000209">
    <property type="entry name" value="Polyketide synthase Pks12"/>
    <property type="match status" value="1"/>
</dbReference>
<keyword evidence="3" id="KW-0808">Transferase</keyword>
<keyword evidence="1" id="KW-0596">Phosphopantetheine</keyword>
<dbReference type="VEuPathDB" id="FungiDB:M747DRAFT_352123"/>
<dbReference type="SMART" id="SM00822">
    <property type="entry name" value="PKS_KR"/>
    <property type="match status" value="1"/>
</dbReference>
<evidence type="ECO:0000256" key="3">
    <source>
        <dbReference type="ARBA" id="ARBA00022679"/>
    </source>
</evidence>
<dbReference type="InterPro" id="IPR036736">
    <property type="entry name" value="ACP-like_sf"/>
</dbReference>
<dbReference type="InterPro" id="IPR009081">
    <property type="entry name" value="PP-bd_ACP"/>
</dbReference>
<dbReference type="Pfam" id="PF08242">
    <property type="entry name" value="Methyltransf_12"/>
    <property type="match status" value="1"/>
</dbReference>
<evidence type="ECO:0000313" key="8">
    <source>
        <dbReference type="Proteomes" id="UP000068243"/>
    </source>
</evidence>
<dbReference type="OMA" id="FRTHIVT"/>
<dbReference type="Pfam" id="PF13602">
    <property type="entry name" value="ADH_zinc_N_2"/>
    <property type="match status" value="1"/>
</dbReference>
<dbReference type="VEuPathDB" id="FungiDB:An01g02030"/>
<evidence type="ECO:0000256" key="2">
    <source>
        <dbReference type="ARBA" id="ARBA00022553"/>
    </source>
</evidence>
<proteinExistence type="predicted"/>
<accession>A0A117DUD6</accession>
<dbReference type="SUPFAM" id="SSF50129">
    <property type="entry name" value="GroES-like"/>
    <property type="match status" value="1"/>
</dbReference>
<gene>
    <name evidence="7" type="ORF">ABL_00065</name>
</gene>
<dbReference type="SMART" id="SM00829">
    <property type="entry name" value="PKS_ER"/>
    <property type="match status" value="1"/>
</dbReference>
<dbReference type="GO" id="GO:0016491">
    <property type="term" value="F:oxidoreductase activity"/>
    <property type="evidence" value="ECO:0007669"/>
    <property type="project" value="InterPro"/>
</dbReference>
<dbReference type="PANTHER" id="PTHR43775">
    <property type="entry name" value="FATTY ACID SYNTHASE"/>
    <property type="match status" value="1"/>
</dbReference>
<dbReference type="EMBL" id="BCMY01000001">
    <property type="protein sequence ID" value="GAQ33245.1"/>
    <property type="molecule type" value="Genomic_DNA"/>
</dbReference>
<dbReference type="GO" id="GO:0004312">
    <property type="term" value="F:fatty acid synthase activity"/>
    <property type="evidence" value="ECO:0007669"/>
    <property type="project" value="TreeGrafter"/>
</dbReference>
<evidence type="ECO:0000256" key="4">
    <source>
        <dbReference type="ARBA" id="ARBA00023268"/>
    </source>
</evidence>
<evidence type="ECO:0000259" key="6">
    <source>
        <dbReference type="SMART" id="SM00829"/>
    </source>
</evidence>
<dbReference type="GO" id="GO:0006633">
    <property type="term" value="P:fatty acid biosynthetic process"/>
    <property type="evidence" value="ECO:0007669"/>
    <property type="project" value="TreeGrafter"/>
</dbReference>
<dbReference type="Pfam" id="PF08659">
    <property type="entry name" value="KR"/>
    <property type="match status" value="1"/>
</dbReference>
<dbReference type="InterPro" id="IPR029063">
    <property type="entry name" value="SAM-dependent_MTases_sf"/>
</dbReference>
<dbReference type="Gene3D" id="1.10.1200.10">
    <property type="entry name" value="ACP-like"/>
    <property type="match status" value="1"/>
</dbReference>
<dbReference type="InterPro" id="IPR013968">
    <property type="entry name" value="PKS_KR"/>
</dbReference>
<dbReference type="CDD" id="cd05195">
    <property type="entry name" value="enoyl_red"/>
    <property type="match status" value="1"/>
</dbReference>
<dbReference type="InterPro" id="IPR013217">
    <property type="entry name" value="Methyltransf_12"/>
</dbReference>
<dbReference type="SUPFAM" id="SSF53335">
    <property type="entry name" value="S-adenosyl-L-methionine-dependent methyltransferases"/>
    <property type="match status" value="1"/>
</dbReference>
<dbReference type="Gene3D" id="3.40.50.720">
    <property type="entry name" value="NAD(P)-binding Rossmann-like Domain"/>
    <property type="match status" value="1"/>
</dbReference>
<dbReference type="Gene3D" id="3.40.50.150">
    <property type="entry name" value="Vaccinia Virus protein VP39"/>
    <property type="match status" value="1"/>
</dbReference>
<dbReference type="VEuPathDB" id="FungiDB:ATCC64974_21450"/>
<dbReference type="Pfam" id="PF08240">
    <property type="entry name" value="ADH_N"/>
    <property type="match status" value="1"/>
</dbReference>
<comment type="caution">
    <text evidence="7">The sequence shown here is derived from an EMBL/GenBank/DDBJ whole genome shotgun (WGS) entry which is preliminary data.</text>
</comment>
<dbReference type="VEuPathDB" id="FungiDB:ASPNIDRAFT2_1156426"/>
<dbReference type="GO" id="GO:1901336">
    <property type="term" value="P:lactone biosynthetic process"/>
    <property type="evidence" value="ECO:0007669"/>
    <property type="project" value="UniProtKB-ARBA"/>
</dbReference>